<sequence>MSRFMSAAEVATDLLPSHTMGSSTTVTTTGQHPTMFYPQGTAKAIASSCKIQGPHPISPPSRRTDTLQTYSTRDCRPLDIDMQTILPVWSQTAPRDFVSYSMCFPFQASALPNAQEAARAHLLRSLHRLAETRPEFAGNLRLSTALNQPGWLVWHKHKAKAVSVGPDDQPGDGIHATFEDISATFEYTYDELRKRGFPPAAFTHGRFALGINPNPADPGAQPKNPAGAGGAPKRKGVPVLIVRTFFIKGGLLLLSHLHHAFGDGECVRVLLDCLGAATRDVTVRHPPGWTLSLPDVVQSKARDASGRGVGVLAKDCPEYHYVANKMVGPTQPVLREGGFDMSKVETDAKVFVFTEATLLKLRERLRPRSRVGETIGQMPSIYVCLSALAWAHVAHARHETESQEDGVSAAGDATLMNPVNWIKRMKSVEQASSASHTNSRTSGVHNTAINGYLPPPGKTFIKVDDYFGNATTKCLTTVPPQKLLDAARNRDLSDLSDLSAAIRLSISAVDGGYVDARTRLYNALTDYRTLGLEDDPRLWHDLQVNTWRPFGGDAIFDIPGVGGPCKPESIRKAMVGGRCDYRNAIILPAAEGSTEHELFVSLPKVALDALCSDQGFMMWVDRVAG</sequence>
<gene>
    <name evidence="2" type="ORF">MCOR33_006204</name>
</gene>
<organism evidence="2 3">
    <name type="scientific">Pyricularia grisea</name>
    <name type="common">Crabgrass-specific blast fungus</name>
    <name type="synonym">Magnaporthe grisea</name>
    <dbReference type="NCBI Taxonomy" id="148305"/>
    <lineage>
        <taxon>Eukaryota</taxon>
        <taxon>Fungi</taxon>
        <taxon>Dikarya</taxon>
        <taxon>Ascomycota</taxon>
        <taxon>Pezizomycotina</taxon>
        <taxon>Sordariomycetes</taxon>
        <taxon>Sordariomycetidae</taxon>
        <taxon>Magnaporthales</taxon>
        <taxon>Pyriculariaceae</taxon>
        <taxon>Pyricularia</taxon>
    </lineage>
</organism>
<evidence type="ECO:0000256" key="1">
    <source>
        <dbReference type="SAM" id="MobiDB-lite"/>
    </source>
</evidence>
<protein>
    <submittedName>
        <fullName evidence="2">Uncharacterized protein</fullName>
    </submittedName>
</protein>
<dbReference type="Proteomes" id="UP001059893">
    <property type="component" value="Unassembled WGS sequence"/>
</dbReference>
<dbReference type="InterPro" id="IPR023213">
    <property type="entry name" value="CAT-like_dom_sf"/>
</dbReference>
<comment type="caution">
    <text evidence="2">The sequence shown here is derived from an EMBL/GenBank/DDBJ whole genome shotgun (WGS) entry which is preliminary data.</text>
</comment>
<proteinExistence type="predicted"/>
<evidence type="ECO:0000313" key="3">
    <source>
        <dbReference type="Proteomes" id="UP001059893"/>
    </source>
</evidence>
<feature type="region of interest" description="Disordered" evidence="1">
    <location>
        <begin position="212"/>
        <end position="233"/>
    </location>
</feature>
<evidence type="ECO:0000313" key="2">
    <source>
        <dbReference type="EMBL" id="KAI6297472.1"/>
    </source>
</evidence>
<name>A0ABQ8NI19_PYRGI</name>
<reference evidence="2" key="1">
    <citation type="submission" date="2021-01" db="EMBL/GenBank/DDBJ databases">
        <title>Deciphering the adaptive evolutionary patterns associated with biogeogrpahic diversity in the finger millet blast pathogen Magnaporthe oryzae in Eastern Africa.</title>
        <authorList>
            <person name="Onyema G."/>
            <person name="Shittu T.A."/>
            <person name="Dodsworth S."/>
            <person name="Devilliers S."/>
            <person name="Muthumeenakshi S."/>
            <person name="Sreenivasaprasad S."/>
        </authorList>
    </citation>
    <scope>NUCLEOTIDE SEQUENCE</scope>
    <source>
        <strain evidence="2">D15/s37</strain>
    </source>
</reference>
<dbReference type="Gene3D" id="3.30.559.10">
    <property type="entry name" value="Chloramphenicol acetyltransferase-like domain"/>
    <property type="match status" value="2"/>
</dbReference>
<keyword evidence="3" id="KW-1185">Reference proteome</keyword>
<dbReference type="EMBL" id="JABSND010000111">
    <property type="protein sequence ID" value="KAI6297472.1"/>
    <property type="molecule type" value="Genomic_DNA"/>
</dbReference>
<accession>A0ABQ8NI19</accession>